<comment type="similarity">
    <text evidence="3">Belongs to the acetyltransferase family. GNA1 subfamily.</text>
</comment>
<dbReference type="OrthoDB" id="10039976at2759"/>
<keyword evidence="4" id="KW-0732">Signal</keyword>
<keyword evidence="1 3" id="KW-0808">Transferase</keyword>
<dbReference type="Pfam" id="PF00583">
    <property type="entry name" value="Acetyltransf_1"/>
    <property type="match status" value="1"/>
</dbReference>
<dbReference type="Proteomes" id="UP000018040">
    <property type="component" value="Unassembled WGS sequence"/>
</dbReference>
<dbReference type="PROSITE" id="PS51186">
    <property type="entry name" value="GNAT"/>
    <property type="match status" value="1"/>
</dbReference>
<dbReference type="VEuPathDB" id="GiardiaDB:GL50803_0014259"/>
<reference evidence="6 7" key="2">
    <citation type="journal article" date="2013" name="Genome Biol. Evol.">
        <title>Genome sequencing of Giardia lamblia genotypes A2 and B isolates (DH and GS) and comparative analysis with the genomes of genotypes A1 and E (WB and Pig).</title>
        <authorList>
            <person name="Adam R.D."/>
            <person name="Dahlstrom E.W."/>
            <person name="Martens C.A."/>
            <person name="Bruno D.P."/>
            <person name="Barbian K.D."/>
            <person name="Ricklefs S.M."/>
            <person name="Hernandez M.M."/>
            <person name="Narla N.P."/>
            <person name="Patel R.B."/>
            <person name="Porcella S.F."/>
            <person name="Nash T.E."/>
        </authorList>
    </citation>
    <scope>NUCLEOTIDE SEQUENCE [LARGE SCALE GENOMIC DNA]</scope>
    <source>
        <strain evidence="6 7">GS</strain>
    </source>
</reference>
<evidence type="ECO:0000256" key="3">
    <source>
        <dbReference type="RuleBase" id="RU365086"/>
    </source>
</evidence>
<comment type="catalytic activity">
    <reaction evidence="3">
        <text>D-glucosamine 6-phosphate + acetyl-CoA = N-acetyl-D-glucosamine 6-phosphate + CoA + H(+)</text>
        <dbReference type="Rhea" id="RHEA:10292"/>
        <dbReference type="ChEBI" id="CHEBI:15378"/>
        <dbReference type="ChEBI" id="CHEBI:57287"/>
        <dbReference type="ChEBI" id="CHEBI:57288"/>
        <dbReference type="ChEBI" id="CHEBI:57513"/>
        <dbReference type="ChEBI" id="CHEBI:58725"/>
        <dbReference type="EC" id="2.3.1.4"/>
    </reaction>
</comment>
<sequence>MHTYILFILNLLIYEAKMFIRIQGSHLRRTAGKKKISMSHAMAAVVVSQQMEIVNPMSPNAAKCNCNCHRTQIVSPDSQQIKMVCESCSIRHNIDRSINDVNVRALEITDLGQLCQLLSQLSTVGDVSHESLMEFYKCVKASDRHIVAVIENMDNQIIGTATLLVEPKLLHQGSFVGHIEDVVIDKKYRGLGLGKLLITHLVLKAHRANCYKVILDCSDENVGFYEKCGLEHHGNCMAIYFH</sequence>
<proteinExistence type="inferred from homology"/>
<organism evidence="6 7">
    <name type="scientific">Giardia intestinalis</name>
    <name type="common">Giardia lamblia</name>
    <dbReference type="NCBI Taxonomy" id="5741"/>
    <lineage>
        <taxon>Eukaryota</taxon>
        <taxon>Metamonada</taxon>
        <taxon>Diplomonadida</taxon>
        <taxon>Hexamitidae</taxon>
        <taxon>Giardiinae</taxon>
        <taxon>Giardia</taxon>
    </lineage>
</organism>
<dbReference type="EMBL" id="AHHH01000023">
    <property type="protein sequence ID" value="ESU44401.1"/>
    <property type="molecule type" value="Genomic_DNA"/>
</dbReference>
<dbReference type="FunFam" id="3.40.630.30:FF:000043">
    <property type="entry name" value="Glucosamine 6-phosphate N-acetyltransferase"/>
    <property type="match status" value="1"/>
</dbReference>
<dbReference type="EC" id="2.3.1.4" evidence="3"/>
<evidence type="ECO:0000256" key="4">
    <source>
        <dbReference type="SAM" id="SignalP"/>
    </source>
</evidence>
<name>V6U079_GIAIN</name>
<dbReference type="PANTHER" id="PTHR13355:SF11">
    <property type="entry name" value="GLUCOSAMINE 6-PHOSPHATE N-ACETYLTRANSFERASE"/>
    <property type="match status" value="1"/>
</dbReference>
<feature type="signal peptide" evidence="4">
    <location>
        <begin position="1"/>
        <end position="18"/>
    </location>
</feature>
<reference evidence="7" key="1">
    <citation type="submission" date="2012-02" db="EMBL/GenBank/DDBJ databases">
        <title>Genome sequencing of Giardia lamblia Genotypes A2 and B isolates (DH and GS) and comparative analysis with the genomes of Genotypes A1 and E (WB and Pig).</title>
        <authorList>
            <person name="Adam R."/>
            <person name="Dahlstrom E."/>
            <person name="Martens C."/>
            <person name="Bruno D."/>
            <person name="Barbian K."/>
            <person name="Porcella S.F."/>
            <person name="Nash T."/>
        </authorList>
    </citation>
    <scope>NUCLEOTIDE SEQUENCE</scope>
    <source>
        <strain evidence="7">GS</strain>
    </source>
</reference>
<dbReference type="VEuPathDB" id="GiardiaDB:GL50581_3691"/>
<dbReference type="GO" id="GO:0004343">
    <property type="term" value="F:glucosamine 6-phosphate N-acetyltransferase activity"/>
    <property type="evidence" value="ECO:0007669"/>
    <property type="project" value="UniProtKB-UniRule"/>
</dbReference>
<keyword evidence="2 3" id="KW-0012">Acyltransferase</keyword>
<evidence type="ECO:0000313" key="7">
    <source>
        <dbReference type="Proteomes" id="UP000018040"/>
    </source>
</evidence>
<dbReference type="SUPFAM" id="SSF55729">
    <property type="entry name" value="Acyl-CoA N-acyltransferases (Nat)"/>
    <property type="match status" value="1"/>
</dbReference>
<accession>V6U079</accession>
<dbReference type="InterPro" id="IPR039143">
    <property type="entry name" value="GNPNAT1-like"/>
</dbReference>
<dbReference type="eggNOG" id="KOG3396">
    <property type="taxonomic scope" value="Eukaryota"/>
</dbReference>
<feature type="chain" id="PRO_5004752121" description="Glucosamine 6-phosphate N-acetyltransferase" evidence="4">
    <location>
        <begin position="19"/>
        <end position="242"/>
    </location>
</feature>
<feature type="domain" description="N-acetyltransferase" evidence="5">
    <location>
        <begin position="101"/>
        <end position="242"/>
    </location>
</feature>
<dbReference type="Gene3D" id="3.40.630.30">
    <property type="match status" value="1"/>
</dbReference>
<evidence type="ECO:0000259" key="5">
    <source>
        <dbReference type="PROSITE" id="PS51186"/>
    </source>
</evidence>
<dbReference type="VEuPathDB" id="GiardiaDB:QR46_3153"/>
<dbReference type="PANTHER" id="PTHR13355">
    <property type="entry name" value="GLUCOSAMINE 6-PHOSPHATE N-ACETYLTRANSFERASE"/>
    <property type="match status" value="1"/>
</dbReference>
<dbReference type="VEuPathDB" id="GiardiaDB:DHA2_14259"/>
<gene>
    <name evidence="6" type="ORF">GSB_14259</name>
</gene>
<dbReference type="GO" id="GO:0006048">
    <property type="term" value="P:UDP-N-acetylglucosamine biosynthetic process"/>
    <property type="evidence" value="ECO:0007669"/>
    <property type="project" value="UniProtKB-UniRule"/>
</dbReference>
<evidence type="ECO:0000313" key="6">
    <source>
        <dbReference type="EMBL" id="ESU44401.1"/>
    </source>
</evidence>
<comment type="pathway">
    <text evidence="3">Nucleotide-sugar biosynthesis; UDP-N-acetyl-alpha-D-glucosamine biosynthesis; N-acetyl-alpha-D-glucosamine 1-phosphate from alpha-D-glucosamine 6-phosphate (route I): step 1/2.</text>
</comment>
<protein>
    <recommendedName>
        <fullName evidence="3">Glucosamine 6-phosphate N-acetyltransferase</fullName>
        <ecNumber evidence="3">2.3.1.4</ecNumber>
    </recommendedName>
</protein>
<evidence type="ECO:0000256" key="2">
    <source>
        <dbReference type="ARBA" id="ARBA00023315"/>
    </source>
</evidence>
<dbReference type="InterPro" id="IPR000182">
    <property type="entry name" value="GNAT_dom"/>
</dbReference>
<comment type="caution">
    <text evidence="6">The sequence shown here is derived from an EMBL/GenBank/DDBJ whole genome shotgun (WGS) entry which is preliminary data.</text>
</comment>
<dbReference type="UniPathway" id="UPA00113">
    <property type="reaction ID" value="UER00529"/>
</dbReference>
<dbReference type="AlphaFoldDB" id="V6U079"/>
<evidence type="ECO:0000256" key="1">
    <source>
        <dbReference type="ARBA" id="ARBA00022679"/>
    </source>
</evidence>
<dbReference type="CDD" id="cd04301">
    <property type="entry name" value="NAT_SF"/>
    <property type="match status" value="1"/>
</dbReference>
<dbReference type="InterPro" id="IPR016181">
    <property type="entry name" value="Acyl_CoA_acyltransferase"/>
</dbReference>